<dbReference type="PANTHER" id="PTHR33973:SF4">
    <property type="entry name" value="OS07G0153300 PROTEIN"/>
    <property type="match status" value="1"/>
</dbReference>
<comment type="caution">
    <text evidence="1">The sequence shown here is derived from an EMBL/GenBank/DDBJ whole genome shotgun (WGS) entry which is preliminary data.</text>
</comment>
<reference evidence="2" key="1">
    <citation type="journal article" date="2019" name="Int. J. Syst. Evol. Microbiol.">
        <title>The Global Catalogue of Microorganisms (GCM) 10K type strain sequencing project: providing services to taxonomists for standard genome sequencing and annotation.</title>
        <authorList>
            <consortium name="The Broad Institute Genomics Platform"/>
            <consortium name="The Broad Institute Genome Sequencing Center for Infectious Disease"/>
            <person name="Wu L."/>
            <person name="Ma J."/>
        </authorList>
    </citation>
    <scope>NUCLEOTIDE SEQUENCE [LARGE SCALE GENOMIC DNA]</scope>
    <source>
        <strain evidence="2">NBRC 102407</strain>
    </source>
</reference>
<dbReference type="Pfam" id="PF07103">
    <property type="entry name" value="DUF1365"/>
    <property type="match status" value="1"/>
</dbReference>
<name>A0ABQ6FI08_9RHOO</name>
<dbReference type="EMBL" id="BSPX01000069">
    <property type="protein sequence ID" value="GLT24005.1"/>
    <property type="molecule type" value="Genomic_DNA"/>
</dbReference>
<dbReference type="RefSeq" id="WP_284189169.1">
    <property type="nucleotide sequence ID" value="NZ_BSPX01000069.1"/>
</dbReference>
<dbReference type="InterPro" id="IPR010775">
    <property type="entry name" value="DUF1365"/>
</dbReference>
<dbReference type="PANTHER" id="PTHR33973">
    <property type="entry name" value="OS07G0153300 PROTEIN"/>
    <property type="match status" value="1"/>
</dbReference>
<accession>A0ABQ6FI08</accession>
<protein>
    <submittedName>
        <fullName evidence="1">DUF1365 domain-containing protein</fullName>
    </submittedName>
</protein>
<proteinExistence type="predicted"/>
<keyword evidence="2" id="KW-1185">Reference proteome</keyword>
<evidence type="ECO:0000313" key="2">
    <source>
        <dbReference type="Proteomes" id="UP001157167"/>
    </source>
</evidence>
<sequence>MNAAPEILLGHVMHRRLRPAMHAFVYPVFFVRLPLRRLESARRAIFGVERWNLLGFRNADHGPRDGSPLLPWIEALLRARGLPAEGEIVLQTFPRVLGYVFNPVSFWFCHDRAGQLVAVLAEVNNTFGGRHAYLLHHPDGAPICDADEFGADKVFHVSPFNRVEGSYRFRFQLGRSVQAVHIDYDDAEGELLATAISGRPRAWTTRALAAALARMPFLTLGVIARIHWQALRLWWKGVPFLGARPANPALRESTK</sequence>
<evidence type="ECO:0000313" key="1">
    <source>
        <dbReference type="EMBL" id="GLT24005.1"/>
    </source>
</evidence>
<organism evidence="1 2">
    <name type="scientific">Zoogloea oryzae</name>
    <dbReference type="NCBI Taxonomy" id="310767"/>
    <lineage>
        <taxon>Bacteria</taxon>
        <taxon>Pseudomonadati</taxon>
        <taxon>Pseudomonadota</taxon>
        <taxon>Betaproteobacteria</taxon>
        <taxon>Rhodocyclales</taxon>
        <taxon>Zoogloeaceae</taxon>
        <taxon>Zoogloea</taxon>
    </lineage>
</organism>
<dbReference type="Proteomes" id="UP001157167">
    <property type="component" value="Unassembled WGS sequence"/>
</dbReference>
<gene>
    <name evidence="1" type="ORF">GCM10007933_34760</name>
</gene>